<proteinExistence type="predicted"/>
<evidence type="ECO:0000313" key="2">
    <source>
        <dbReference type="Proteomes" id="UP000053237"/>
    </source>
</evidence>
<dbReference type="Proteomes" id="UP000053237">
    <property type="component" value="Unassembled WGS sequence"/>
</dbReference>
<reference evidence="1 2" key="1">
    <citation type="submission" date="2012-05" db="EMBL/GenBank/DDBJ databases">
        <title>Recombination and specialization in a pathogen metapopulation.</title>
        <authorList>
            <person name="Gardiner A."/>
            <person name="Kemen E."/>
            <person name="Schultz-Larsen T."/>
            <person name="MacLean D."/>
            <person name="Van Oosterhout C."/>
            <person name="Jones J.D.G."/>
        </authorList>
    </citation>
    <scope>NUCLEOTIDE SEQUENCE [LARGE SCALE GENOMIC DNA]</scope>
    <source>
        <strain evidence="1 2">Ac Nc2</strain>
    </source>
</reference>
<organism evidence="1 2">
    <name type="scientific">Albugo candida</name>
    <dbReference type="NCBI Taxonomy" id="65357"/>
    <lineage>
        <taxon>Eukaryota</taxon>
        <taxon>Sar</taxon>
        <taxon>Stramenopiles</taxon>
        <taxon>Oomycota</taxon>
        <taxon>Peronosporomycetes</taxon>
        <taxon>Albuginales</taxon>
        <taxon>Albuginaceae</taxon>
        <taxon>Albugo</taxon>
    </lineage>
</organism>
<dbReference type="AlphaFoldDB" id="A0A024GQ69"/>
<comment type="caution">
    <text evidence="1">The sequence shown here is derived from an EMBL/GenBank/DDBJ whole genome shotgun (WGS) entry which is preliminary data.</text>
</comment>
<gene>
    <name evidence="1" type="ORF">BN9_100890</name>
</gene>
<sequence>MKRAFEKKLFGHIVFKQLYRRVMDNFLLHFSSRFICFGWKMKWDSLNLLVESKKLYLSPETSHRLDFFEHNKGLGPFSFRWVMNHVPIFQVPVVAFEPEQCKSWLVIEDLDVEIHFGGSKHTDQNPIQIVLDLLKGICTQHKIRKWSLSSRLRALVKFIKSSTPYIDLASLIIFHEKLELIHITARSFYREGDTCILLTEDSKKDDNEWILGSSIFRSYQPDIL</sequence>
<accession>A0A024GQ69</accession>
<keyword evidence="2" id="KW-1185">Reference proteome</keyword>
<name>A0A024GQ69_9STRA</name>
<protein>
    <submittedName>
        <fullName evidence="1">Uncharacterized protein</fullName>
    </submittedName>
</protein>
<dbReference type="InParanoid" id="A0A024GQ69"/>
<evidence type="ECO:0000313" key="1">
    <source>
        <dbReference type="EMBL" id="CCI48880.1"/>
    </source>
</evidence>
<dbReference type="EMBL" id="CAIX01000253">
    <property type="protein sequence ID" value="CCI48880.1"/>
    <property type="molecule type" value="Genomic_DNA"/>
</dbReference>